<feature type="transmembrane region" description="Helical" evidence="13">
    <location>
        <begin position="207"/>
        <end position="226"/>
    </location>
</feature>
<evidence type="ECO:0000256" key="9">
    <source>
        <dbReference type="ARBA" id="ARBA00023173"/>
    </source>
</evidence>
<evidence type="ECO:0000256" key="4">
    <source>
        <dbReference type="ARBA" id="ARBA00022475"/>
    </source>
</evidence>
<evidence type="ECO:0000313" key="15">
    <source>
        <dbReference type="Ensembl" id="ENSAPLP00000026806.1"/>
    </source>
</evidence>
<accession>A0A493TLP9</accession>
<feature type="transmembrane region" description="Helical" evidence="13">
    <location>
        <begin position="357"/>
        <end position="378"/>
    </location>
</feature>
<dbReference type="GO" id="GO:0034707">
    <property type="term" value="C:chloride channel complex"/>
    <property type="evidence" value="ECO:0007669"/>
    <property type="project" value="UniProtKB-UniRule"/>
</dbReference>
<dbReference type="GO" id="GO:0005229">
    <property type="term" value="F:intracellularly calcium-gated chloride channel activity"/>
    <property type="evidence" value="ECO:0007669"/>
    <property type="project" value="TreeGrafter"/>
</dbReference>
<comment type="similarity">
    <text evidence="2 13">Belongs to the tweety family.</text>
</comment>
<evidence type="ECO:0000256" key="5">
    <source>
        <dbReference type="ARBA" id="ARBA00022692"/>
    </source>
</evidence>
<dbReference type="PANTHER" id="PTHR12424">
    <property type="entry name" value="TWEETY-RELATED"/>
    <property type="match status" value="1"/>
</dbReference>
<reference evidence="16" key="1">
    <citation type="submission" date="2017-10" db="EMBL/GenBank/DDBJ databases">
        <title>A new Pekin duck reference genome.</title>
        <authorList>
            <person name="Hou Z.-C."/>
            <person name="Zhou Z.-K."/>
            <person name="Zhu F."/>
            <person name="Hou S.-S."/>
        </authorList>
    </citation>
    <scope>NUCLEOTIDE SEQUENCE [LARGE SCALE GENOMIC DNA]</scope>
</reference>
<protein>
    <recommendedName>
        <fullName evidence="13">Protein tweety homolog</fullName>
    </recommendedName>
</protein>
<evidence type="ECO:0000313" key="16">
    <source>
        <dbReference type="Proteomes" id="UP000016666"/>
    </source>
</evidence>
<evidence type="ECO:0000256" key="8">
    <source>
        <dbReference type="ARBA" id="ARBA00023136"/>
    </source>
</evidence>
<evidence type="ECO:0000256" key="14">
    <source>
        <dbReference type="SAM" id="MobiDB-lite"/>
    </source>
</evidence>
<dbReference type="GO" id="GO:0005886">
    <property type="term" value="C:plasma membrane"/>
    <property type="evidence" value="ECO:0007669"/>
    <property type="project" value="UniProtKB-SubCell"/>
</dbReference>
<keyword evidence="5 13" id="KW-0812">Transmembrane</keyword>
<name>A0A493TLP9_ANAPP</name>
<keyword evidence="3 13" id="KW-0813">Transport</keyword>
<keyword evidence="4" id="KW-1003">Cell membrane</keyword>
<comment type="subcellular location">
    <subcellularLocation>
        <location evidence="1">Cell membrane</location>
        <topology evidence="1">Multi-pass membrane protein</topology>
    </subcellularLocation>
</comment>
<dbReference type="STRING" id="8840.ENSAPLP00000026806"/>
<feature type="transmembrane region" description="Helical" evidence="13">
    <location>
        <begin position="179"/>
        <end position="200"/>
    </location>
</feature>
<reference evidence="15" key="3">
    <citation type="submission" date="2025-09" db="UniProtKB">
        <authorList>
            <consortium name="Ensembl"/>
        </authorList>
    </citation>
    <scope>IDENTIFICATION</scope>
</reference>
<organism evidence="15 16">
    <name type="scientific">Anas platyrhynchos platyrhynchos</name>
    <name type="common">Northern mallard</name>
    <dbReference type="NCBI Taxonomy" id="8840"/>
    <lineage>
        <taxon>Eukaryota</taxon>
        <taxon>Metazoa</taxon>
        <taxon>Chordata</taxon>
        <taxon>Craniata</taxon>
        <taxon>Vertebrata</taxon>
        <taxon>Euteleostomi</taxon>
        <taxon>Archelosauria</taxon>
        <taxon>Archosauria</taxon>
        <taxon>Dinosauria</taxon>
        <taxon>Saurischia</taxon>
        <taxon>Theropoda</taxon>
        <taxon>Coelurosauria</taxon>
        <taxon>Aves</taxon>
        <taxon>Neognathae</taxon>
        <taxon>Galloanserae</taxon>
        <taxon>Anseriformes</taxon>
        <taxon>Anatidae</taxon>
        <taxon>Anatinae</taxon>
        <taxon>Anas</taxon>
    </lineage>
</organism>
<keyword evidence="11 13" id="KW-0868">Chloride</keyword>
<dbReference type="Pfam" id="PF04906">
    <property type="entry name" value="Tweety"/>
    <property type="match status" value="2"/>
</dbReference>
<evidence type="ECO:0000256" key="2">
    <source>
        <dbReference type="ARBA" id="ARBA00009849"/>
    </source>
</evidence>
<dbReference type="GO" id="GO:0072320">
    <property type="term" value="F:volume-sensitive chloride channel activity"/>
    <property type="evidence" value="ECO:0007669"/>
    <property type="project" value="TreeGrafter"/>
</dbReference>
<dbReference type="InterPro" id="IPR006990">
    <property type="entry name" value="Tweety"/>
</dbReference>
<dbReference type="AlphaFoldDB" id="A0A493TLP9"/>
<feature type="region of interest" description="Disordered" evidence="14">
    <location>
        <begin position="384"/>
        <end position="404"/>
    </location>
</feature>
<dbReference type="Proteomes" id="UP000016666">
    <property type="component" value="Unassembled WGS sequence"/>
</dbReference>
<keyword evidence="10" id="KW-0325">Glycoprotein</keyword>
<evidence type="ECO:0000256" key="11">
    <source>
        <dbReference type="ARBA" id="ARBA00023214"/>
    </source>
</evidence>
<reference evidence="15" key="2">
    <citation type="submission" date="2025-08" db="UniProtKB">
        <authorList>
            <consortium name="Ensembl"/>
        </authorList>
    </citation>
    <scope>IDENTIFICATION</scope>
</reference>
<evidence type="ECO:0000256" key="3">
    <source>
        <dbReference type="ARBA" id="ARBA00022448"/>
    </source>
</evidence>
<dbReference type="PANTHER" id="PTHR12424:SF4">
    <property type="entry name" value="PROTEIN TWEETY HOMOLOG 3"/>
    <property type="match status" value="1"/>
</dbReference>
<evidence type="ECO:0000256" key="7">
    <source>
        <dbReference type="ARBA" id="ARBA00023065"/>
    </source>
</evidence>
<dbReference type="GeneTree" id="ENSGT00950000183060"/>
<keyword evidence="9 13" id="KW-0869">Chloride channel</keyword>
<keyword evidence="6 13" id="KW-1133">Transmembrane helix</keyword>
<keyword evidence="16" id="KW-1185">Reference proteome</keyword>
<dbReference type="Ensembl" id="ENSAPLT00000029151.1">
    <property type="protein sequence ID" value="ENSAPLP00000026806.1"/>
    <property type="gene ID" value="ENSAPLG00000002516.2"/>
</dbReference>
<comment type="caution">
    <text evidence="13">Lacks conserved residue(s) required for the propagation of feature annotation.</text>
</comment>
<evidence type="ECO:0000256" key="6">
    <source>
        <dbReference type="ARBA" id="ARBA00022989"/>
    </source>
</evidence>
<evidence type="ECO:0000256" key="13">
    <source>
        <dbReference type="RuleBase" id="RU361114"/>
    </source>
</evidence>
<sequence>MQENIYRLTFLVVAGEHDYPSCSFAGIAVGFYGNGETSDGIHRLTYSLRHANRTVAGVQDRVSARGDFLLISRACLTRCKVCRYGEGSAEIPSQDNLQTINFIDVLDTAVALNQTVEPNLLVLEEMFAKQTDYLHIIQKLQGLLDDLVRQTTEIPFWKNEELSLEELAIQIDLYDWYRWLGYLGLLLFHVLICLLVLFGLIRNSRAILLGVCLLGVFALIVSWGSLGLELAVAVGSSDFCINPDAYVSKVVEDNAVLSADTLRYYITCSAGYPNPFQQKLSGSHKALVEMQDDVMELVRSASREHPTSKEYLMRIQEVLNTTEINLQQLTALVDCRSLHLDYVQALTGFCYDGVEGLIYLVLFSFVTALMFSSIVCSVPHTWQQKRSSDDDGEEESAAQGSRQTHDNLYRVHMPSLYSCGSSYGSETSIPAAAHTVSNAPVTEYMSQNANFQNPRCENTPLIGRESPPPSVSLSLLYNYNTHPQLEGVGSSWNKGLLLLAHAAKGPYLTVCSQKDTSIKLLFLHFCCSCWDLASHWVPFCHAAAWSAFLLPRAICLPAL</sequence>
<evidence type="ECO:0000256" key="10">
    <source>
        <dbReference type="ARBA" id="ARBA00023180"/>
    </source>
</evidence>
<evidence type="ECO:0000256" key="1">
    <source>
        <dbReference type="ARBA" id="ARBA00004651"/>
    </source>
</evidence>
<comment type="function">
    <text evidence="13">Probable chloride channel.</text>
</comment>
<keyword evidence="8 13" id="KW-0472">Membrane</keyword>
<evidence type="ECO:0000256" key="12">
    <source>
        <dbReference type="ARBA" id="ARBA00023303"/>
    </source>
</evidence>
<proteinExistence type="inferred from homology"/>
<keyword evidence="7 13" id="KW-0406">Ion transport</keyword>
<keyword evidence="12 13" id="KW-0407">Ion channel</keyword>